<gene>
    <name evidence="1" type="ORF">DMC30DRAFT_416056</name>
</gene>
<dbReference type="AlphaFoldDB" id="A0A5C5FYW8"/>
<accession>A0A5C5FYW8</accession>
<evidence type="ECO:0000313" key="1">
    <source>
        <dbReference type="EMBL" id="TNY21382.1"/>
    </source>
</evidence>
<organism evidence="1 2">
    <name type="scientific">Rhodotorula diobovata</name>
    <dbReference type="NCBI Taxonomy" id="5288"/>
    <lineage>
        <taxon>Eukaryota</taxon>
        <taxon>Fungi</taxon>
        <taxon>Dikarya</taxon>
        <taxon>Basidiomycota</taxon>
        <taxon>Pucciniomycotina</taxon>
        <taxon>Microbotryomycetes</taxon>
        <taxon>Sporidiobolales</taxon>
        <taxon>Sporidiobolaceae</taxon>
        <taxon>Rhodotorula</taxon>
    </lineage>
</organism>
<dbReference type="EMBL" id="SOZI01000044">
    <property type="protein sequence ID" value="TNY21382.1"/>
    <property type="molecule type" value="Genomic_DNA"/>
</dbReference>
<keyword evidence="2" id="KW-1185">Reference proteome</keyword>
<sequence>MDRVDPRNPFAELHAFPDFSGLPSWLTISKQRWGCWPQWVRAALLERLRYSVEWNKPDEIEKVLYPALYYEALPLAIGHVNALLVHRFPLPSHNDSFFAPGKVSRGLRYPLFPLPAERGYTDDDFETALTVLESETILRSGQRSQVAWDIRKYLKGGRRSQSWSEQRPEDRVHVTQNLFRVHLCALVGLSMWGLAQITRLDQALPQVDAFDFFPHFWPEERHRRIAAAEQGWHDGSQQMGSLGALDRRIGYRAAQIYGTTPEAFAAGRAFQ</sequence>
<reference evidence="1 2" key="1">
    <citation type="submission" date="2019-03" db="EMBL/GenBank/DDBJ databases">
        <title>Rhodosporidium diobovatum UCD-FST 08-225 genome sequencing, assembly, and annotation.</title>
        <authorList>
            <person name="Fakankun I.U."/>
            <person name="Fristensky B."/>
            <person name="Levin D.B."/>
        </authorList>
    </citation>
    <scope>NUCLEOTIDE SEQUENCE [LARGE SCALE GENOMIC DNA]</scope>
    <source>
        <strain evidence="1 2">UCD-FST 08-225</strain>
    </source>
</reference>
<name>A0A5C5FYW8_9BASI</name>
<comment type="caution">
    <text evidence="1">The sequence shown here is derived from an EMBL/GenBank/DDBJ whole genome shotgun (WGS) entry which is preliminary data.</text>
</comment>
<protein>
    <submittedName>
        <fullName evidence="1">Uncharacterized protein</fullName>
    </submittedName>
</protein>
<evidence type="ECO:0000313" key="2">
    <source>
        <dbReference type="Proteomes" id="UP000311382"/>
    </source>
</evidence>
<dbReference type="Proteomes" id="UP000311382">
    <property type="component" value="Unassembled WGS sequence"/>
</dbReference>
<proteinExistence type="predicted"/>